<keyword evidence="6 9" id="KW-0378">Hydrolase</keyword>
<dbReference type="HAMAP" id="MF_01471">
    <property type="entry name" value="Cas2"/>
    <property type="match status" value="1"/>
</dbReference>
<evidence type="ECO:0000256" key="7">
    <source>
        <dbReference type="ARBA" id="ARBA00022842"/>
    </source>
</evidence>
<dbReference type="NCBIfam" id="TIGR01573">
    <property type="entry name" value="cas2"/>
    <property type="match status" value="1"/>
</dbReference>
<dbReference type="InterPro" id="IPR019199">
    <property type="entry name" value="Virulence_VapD/CRISPR_Cas2"/>
</dbReference>
<reference evidence="10 11" key="1">
    <citation type="submission" date="2018-04" db="EMBL/GenBank/DDBJ databases">
        <title>Complete genome sequence of Hydrogenophilus thermoluteolus TH-1.</title>
        <authorList>
            <person name="Arai H."/>
        </authorList>
    </citation>
    <scope>NUCLEOTIDE SEQUENCE [LARGE SCALE GENOMIC DNA]</scope>
    <source>
        <strain evidence="10 11">TH-1</strain>
    </source>
</reference>
<gene>
    <name evidence="9" type="primary">cas2</name>
    <name evidence="10" type="ORF">HPTL_0709</name>
</gene>
<dbReference type="AlphaFoldDB" id="A0A2Z6DX05"/>
<keyword evidence="7 9" id="KW-0460">Magnesium</keyword>
<keyword evidence="11" id="KW-1185">Reference proteome</keyword>
<keyword evidence="5 9" id="KW-0255">Endonuclease</keyword>
<dbReference type="RefSeq" id="WP_119334765.1">
    <property type="nucleotide sequence ID" value="NZ_AP018558.1"/>
</dbReference>
<comment type="function">
    <text evidence="9">CRISPR (clustered regularly interspaced short palindromic repeat), is an adaptive immune system that provides protection against mobile genetic elements (viruses, transposable elements and conjugative plasmids). CRISPR clusters contain sequences complementary to antecedent mobile elements and target invading nucleic acids. CRISPR clusters are transcribed and processed into CRISPR RNA (crRNA). Functions as a ssRNA-specific endoribonuclease. Involved in the integration of spacer DNA into the CRISPR cassette.</text>
</comment>
<comment type="subunit">
    <text evidence="9">Homodimer, forms a heterotetramer with a Cas1 homodimer.</text>
</comment>
<dbReference type="GO" id="GO:0046872">
    <property type="term" value="F:metal ion binding"/>
    <property type="evidence" value="ECO:0007669"/>
    <property type="project" value="UniProtKB-UniRule"/>
</dbReference>
<keyword evidence="4 9" id="KW-0479">Metal-binding</keyword>
<sequence>MDKGRDRYLVAYDICDPRRLARVHRYLNGYKVGGQKSVYEVWATPAEIATIITTLRKLIDAEVDRVHLFRLDPRMSMHAYGIPVESFPSYFVVA</sequence>
<evidence type="ECO:0000313" key="10">
    <source>
        <dbReference type="EMBL" id="BBD76977.1"/>
    </source>
</evidence>
<dbReference type="Pfam" id="PF09827">
    <property type="entry name" value="CRISPR_Cas2"/>
    <property type="match status" value="1"/>
</dbReference>
<dbReference type="EC" id="3.1.-.-" evidence="9"/>
<dbReference type="EMBL" id="AP018558">
    <property type="protein sequence ID" value="BBD76977.1"/>
    <property type="molecule type" value="Genomic_DNA"/>
</dbReference>
<dbReference type="GO" id="GO:0051607">
    <property type="term" value="P:defense response to virus"/>
    <property type="evidence" value="ECO:0007669"/>
    <property type="project" value="UniProtKB-UniRule"/>
</dbReference>
<dbReference type="GO" id="GO:0016787">
    <property type="term" value="F:hydrolase activity"/>
    <property type="evidence" value="ECO:0007669"/>
    <property type="project" value="UniProtKB-KW"/>
</dbReference>
<dbReference type="CDD" id="cd09725">
    <property type="entry name" value="Cas2_I_II_III"/>
    <property type="match status" value="1"/>
</dbReference>
<comment type="cofactor">
    <cofactor evidence="1 9">
        <name>Mg(2+)</name>
        <dbReference type="ChEBI" id="CHEBI:18420"/>
    </cofactor>
</comment>
<dbReference type="PANTHER" id="PTHR34405:SF3">
    <property type="entry name" value="CRISPR-ASSOCIATED ENDORIBONUCLEASE CAS2 3"/>
    <property type="match status" value="1"/>
</dbReference>
<dbReference type="Proteomes" id="UP000262004">
    <property type="component" value="Chromosome"/>
</dbReference>
<keyword evidence="3 9" id="KW-0540">Nuclease</keyword>
<proteinExistence type="inferred from homology"/>
<keyword evidence="8 9" id="KW-0051">Antiviral defense</keyword>
<evidence type="ECO:0000256" key="1">
    <source>
        <dbReference type="ARBA" id="ARBA00001946"/>
    </source>
</evidence>
<evidence type="ECO:0000256" key="4">
    <source>
        <dbReference type="ARBA" id="ARBA00022723"/>
    </source>
</evidence>
<evidence type="ECO:0000313" key="11">
    <source>
        <dbReference type="Proteomes" id="UP000262004"/>
    </source>
</evidence>
<organism evidence="10 11">
    <name type="scientific">Hydrogenophilus thermoluteolus</name>
    <name type="common">Pseudomonas hydrogenothermophila</name>
    <dbReference type="NCBI Taxonomy" id="297"/>
    <lineage>
        <taxon>Bacteria</taxon>
        <taxon>Pseudomonadati</taxon>
        <taxon>Pseudomonadota</taxon>
        <taxon>Hydrogenophilia</taxon>
        <taxon>Hydrogenophilales</taxon>
        <taxon>Hydrogenophilaceae</taxon>
        <taxon>Hydrogenophilus</taxon>
    </lineage>
</organism>
<dbReference type="InterPro" id="IPR021127">
    <property type="entry name" value="CRISPR_associated_Cas2"/>
</dbReference>
<evidence type="ECO:0000256" key="2">
    <source>
        <dbReference type="ARBA" id="ARBA00009959"/>
    </source>
</evidence>
<name>A0A2Z6DX05_HYDTE</name>
<feature type="binding site" evidence="9">
    <location>
        <position position="13"/>
    </location>
    <ligand>
        <name>Mg(2+)</name>
        <dbReference type="ChEBI" id="CHEBI:18420"/>
        <note>catalytic</note>
    </ligand>
</feature>
<dbReference type="KEGG" id="htl:HPTL_0709"/>
<comment type="similarity">
    <text evidence="2 9">Belongs to the CRISPR-associated endoribonuclease Cas2 protein family.</text>
</comment>
<dbReference type="GO" id="GO:0043571">
    <property type="term" value="P:maintenance of CRISPR repeat elements"/>
    <property type="evidence" value="ECO:0007669"/>
    <property type="project" value="UniProtKB-UniRule"/>
</dbReference>
<dbReference type="OrthoDB" id="9798176at2"/>
<dbReference type="SUPFAM" id="SSF143430">
    <property type="entry name" value="TTP0101/SSO1404-like"/>
    <property type="match status" value="1"/>
</dbReference>
<evidence type="ECO:0000256" key="8">
    <source>
        <dbReference type="ARBA" id="ARBA00023118"/>
    </source>
</evidence>
<evidence type="ECO:0000256" key="6">
    <source>
        <dbReference type="ARBA" id="ARBA00022801"/>
    </source>
</evidence>
<accession>A0A2Z6DX05</accession>
<evidence type="ECO:0000256" key="5">
    <source>
        <dbReference type="ARBA" id="ARBA00022759"/>
    </source>
</evidence>
<dbReference type="PANTHER" id="PTHR34405">
    <property type="entry name" value="CRISPR-ASSOCIATED ENDORIBONUCLEASE CAS2"/>
    <property type="match status" value="1"/>
</dbReference>
<dbReference type="Gene3D" id="3.30.70.240">
    <property type="match status" value="1"/>
</dbReference>
<evidence type="ECO:0000256" key="3">
    <source>
        <dbReference type="ARBA" id="ARBA00022722"/>
    </source>
</evidence>
<protein>
    <recommendedName>
        <fullName evidence="9">CRISPR-associated endoribonuclease Cas2</fullName>
        <ecNumber evidence="9">3.1.-.-</ecNumber>
    </recommendedName>
</protein>
<dbReference type="GO" id="GO:0004521">
    <property type="term" value="F:RNA endonuclease activity"/>
    <property type="evidence" value="ECO:0007669"/>
    <property type="project" value="InterPro"/>
</dbReference>
<evidence type="ECO:0000256" key="9">
    <source>
        <dbReference type="HAMAP-Rule" id="MF_01471"/>
    </source>
</evidence>